<dbReference type="Gene3D" id="1.10.8.1080">
    <property type="match status" value="1"/>
</dbReference>
<evidence type="ECO:0000256" key="1">
    <source>
        <dbReference type="ARBA" id="ARBA00011738"/>
    </source>
</evidence>
<dbReference type="GO" id="GO:0097367">
    <property type="term" value="F:carbohydrate derivative binding"/>
    <property type="evidence" value="ECO:0007669"/>
    <property type="project" value="InterPro"/>
</dbReference>
<feature type="active site" evidence="13">
    <location>
        <position position="120"/>
    </location>
</feature>
<dbReference type="UniPathway" id="UPA00342"/>
<feature type="domain" description="SIS" evidence="14">
    <location>
        <begin position="61"/>
        <end position="224"/>
    </location>
</feature>
<evidence type="ECO:0000256" key="7">
    <source>
        <dbReference type="ARBA" id="ARBA00060595"/>
    </source>
</evidence>
<dbReference type="NCBIfam" id="TIGR00274">
    <property type="entry name" value="N-acetylmuramic acid 6-phosphate etherase"/>
    <property type="match status" value="1"/>
</dbReference>
<gene>
    <name evidence="13" type="primary">murQ</name>
    <name evidence="15" type="ORF">SAMN02583745_01943</name>
</gene>
<evidence type="ECO:0000256" key="9">
    <source>
        <dbReference type="ARBA" id="ARBA00067056"/>
    </source>
</evidence>
<dbReference type="CDD" id="cd05007">
    <property type="entry name" value="SIS_Etherase"/>
    <property type="match status" value="1"/>
</dbReference>
<keyword evidence="16" id="KW-1185">Reference proteome</keyword>
<dbReference type="NCBIfam" id="NF009222">
    <property type="entry name" value="PRK12570.1"/>
    <property type="match status" value="1"/>
</dbReference>
<dbReference type="GO" id="GO:0009254">
    <property type="term" value="P:peptidoglycan turnover"/>
    <property type="evidence" value="ECO:0007669"/>
    <property type="project" value="UniProtKB-UniRule"/>
</dbReference>
<comment type="miscellaneous">
    <text evidence="13">A lyase-type mechanism (elimination/hydration) is suggested for the cleavage of the lactyl ether bond of MurNAc 6-phosphate, with the formation of an alpha,beta-unsaturated aldehyde intermediate with (E)-stereochemistry, followed by the syn addition of water to give product.</text>
</comment>
<dbReference type="GO" id="GO:0097175">
    <property type="term" value="P:1,6-anhydro-N-acetyl-beta-muramic acid catabolic process"/>
    <property type="evidence" value="ECO:0007669"/>
    <property type="project" value="UniProtKB-UniRule"/>
</dbReference>
<evidence type="ECO:0000256" key="8">
    <source>
        <dbReference type="ARBA" id="ARBA00061234"/>
    </source>
</evidence>
<dbReference type="HAMAP" id="MF_00068">
    <property type="entry name" value="MurQ"/>
    <property type="match status" value="1"/>
</dbReference>
<keyword evidence="3 13" id="KW-0119">Carbohydrate metabolism</keyword>
<feature type="active site" description="Proton donor" evidence="13">
    <location>
        <position position="89"/>
    </location>
</feature>
<dbReference type="InterPro" id="IPR046348">
    <property type="entry name" value="SIS_dom_sf"/>
</dbReference>
<evidence type="ECO:0000256" key="2">
    <source>
        <dbReference type="ARBA" id="ARBA00023239"/>
    </source>
</evidence>
<protein>
    <recommendedName>
        <fullName evidence="10 13">N-acetylmuramic acid 6-phosphate etherase</fullName>
        <shortName evidence="13">MurNAc-6-P etherase</shortName>
        <ecNumber evidence="9 13">4.2.1.126</ecNumber>
    </recommendedName>
    <alternativeName>
        <fullName evidence="12 13">N-acetylmuramic acid 6-phosphate hydrolase</fullName>
    </alternativeName>
    <alternativeName>
        <fullName evidence="11 13">N-acetylmuramic acid 6-phosphate lyase</fullName>
    </alternativeName>
</protein>
<keyword evidence="2 13" id="KW-0456">Lyase</keyword>
<dbReference type="RefSeq" id="WP_093320328.1">
    <property type="nucleotide sequence ID" value="NZ_FOHV01000015.1"/>
</dbReference>
<dbReference type="OrthoDB" id="9813395at2"/>
<dbReference type="InterPro" id="IPR005486">
    <property type="entry name" value="Glucokinase_regulatory_CS"/>
</dbReference>
<dbReference type="UniPathway" id="UPA00544"/>
<dbReference type="FunFam" id="1.10.8.1080:FF:000001">
    <property type="entry name" value="N-acetylmuramic acid 6-phosphate etherase"/>
    <property type="match status" value="1"/>
</dbReference>
<comment type="pathway">
    <text evidence="7 13">Amino-sugar metabolism; 1,6-anhydro-N-acetylmuramate degradation.</text>
</comment>
<evidence type="ECO:0000256" key="4">
    <source>
        <dbReference type="ARBA" id="ARBA00037880"/>
    </source>
</evidence>
<reference evidence="16" key="1">
    <citation type="submission" date="2016-10" db="EMBL/GenBank/DDBJ databases">
        <authorList>
            <person name="Varghese N."/>
            <person name="Submissions S."/>
        </authorList>
    </citation>
    <scope>NUCLEOTIDE SEQUENCE [LARGE SCALE GENOMIC DNA]</scope>
    <source>
        <strain evidence="16">DSM 18579</strain>
    </source>
</reference>
<evidence type="ECO:0000256" key="13">
    <source>
        <dbReference type="HAMAP-Rule" id="MF_00068"/>
    </source>
</evidence>
<dbReference type="SUPFAM" id="SSF53697">
    <property type="entry name" value="SIS domain"/>
    <property type="match status" value="1"/>
</dbReference>
<comment type="induction">
    <text evidence="13">Induced by MurNAc 6-phosphate that releases the repressor MurR from the DNA. Repressed by MurR in the absence of MurNAc 6-phosphate.</text>
</comment>
<dbReference type="InterPro" id="IPR040190">
    <property type="entry name" value="MURQ/GCKR"/>
</dbReference>
<dbReference type="PROSITE" id="PS51464">
    <property type="entry name" value="SIS"/>
    <property type="match status" value="1"/>
</dbReference>
<dbReference type="Pfam" id="PF22645">
    <property type="entry name" value="GKRP_SIS_N"/>
    <property type="match status" value="1"/>
</dbReference>
<dbReference type="AlphaFoldDB" id="A0A1I0DEX1"/>
<evidence type="ECO:0000256" key="3">
    <source>
        <dbReference type="ARBA" id="ARBA00023277"/>
    </source>
</evidence>
<dbReference type="GO" id="GO:0097173">
    <property type="term" value="P:N-acetylmuramic acid catabolic process"/>
    <property type="evidence" value="ECO:0007669"/>
    <property type="project" value="UniProtKB-UniPathway"/>
</dbReference>
<dbReference type="GO" id="GO:0046348">
    <property type="term" value="P:amino sugar catabolic process"/>
    <property type="evidence" value="ECO:0007669"/>
    <property type="project" value="InterPro"/>
</dbReference>
<evidence type="ECO:0000313" key="16">
    <source>
        <dbReference type="Proteomes" id="UP000242642"/>
    </source>
</evidence>
<dbReference type="GO" id="GO:0016835">
    <property type="term" value="F:carbon-oxygen lyase activity"/>
    <property type="evidence" value="ECO:0007669"/>
    <property type="project" value="UniProtKB-UniRule"/>
</dbReference>
<accession>A0A1I0DEX1</accession>
<evidence type="ECO:0000256" key="11">
    <source>
        <dbReference type="ARBA" id="ARBA00077905"/>
    </source>
</evidence>
<comment type="catalytic activity">
    <reaction evidence="5 13">
        <text>N-acetyl-D-muramate 6-phosphate + H2O = N-acetyl-D-glucosamine 6-phosphate + (R)-lactate</text>
        <dbReference type="Rhea" id="RHEA:26410"/>
        <dbReference type="ChEBI" id="CHEBI:15377"/>
        <dbReference type="ChEBI" id="CHEBI:16004"/>
        <dbReference type="ChEBI" id="CHEBI:57513"/>
        <dbReference type="ChEBI" id="CHEBI:58722"/>
        <dbReference type="EC" id="4.2.1.126"/>
    </reaction>
</comment>
<comment type="subunit">
    <text evidence="1 13">Homodimer.</text>
</comment>
<evidence type="ECO:0000256" key="10">
    <source>
        <dbReference type="ARBA" id="ARBA00070061"/>
    </source>
</evidence>
<proteinExistence type="evidence at transcript level"/>
<comment type="function">
    <text evidence="13">Specifically catalyzes the cleavage of the D-lactyl ether substituent of MurNAc 6-phosphate, producing GlcNAc 6-phosphate and D-lactate. Together with AnmK, is also required for the utilization of anhydro-N-acetylmuramic acid (anhMurNAc) either imported from the medium or derived from its own cell wall murein, and thus plays a role in cell wall recycling.</text>
</comment>
<comment type="pathway">
    <text evidence="6 13">Amino-sugar metabolism; N-acetylmuramate degradation.</text>
</comment>
<dbReference type="STRING" id="1123402.SAMN02583745_01943"/>
<dbReference type="InterPro" id="IPR001347">
    <property type="entry name" value="SIS_dom"/>
</dbReference>
<dbReference type="GO" id="GO:0016803">
    <property type="term" value="F:ether hydrolase activity"/>
    <property type="evidence" value="ECO:0007669"/>
    <property type="project" value="TreeGrafter"/>
</dbReference>
<name>A0A1I0DEX1_9GAMM</name>
<dbReference type="PANTHER" id="PTHR10088">
    <property type="entry name" value="GLUCOKINASE REGULATORY PROTEIN"/>
    <property type="match status" value="1"/>
</dbReference>
<evidence type="ECO:0000259" key="14">
    <source>
        <dbReference type="PROSITE" id="PS51464"/>
    </source>
</evidence>
<evidence type="ECO:0000256" key="6">
    <source>
        <dbReference type="ARBA" id="ARBA00060532"/>
    </source>
</evidence>
<dbReference type="Gene3D" id="3.40.50.10490">
    <property type="entry name" value="Glucose-6-phosphate isomerase like protein, domain 1"/>
    <property type="match status" value="1"/>
</dbReference>
<dbReference type="Proteomes" id="UP000242642">
    <property type="component" value="Unassembled WGS sequence"/>
</dbReference>
<dbReference type="NCBIfam" id="NF003915">
    <property type="entry name" value="PRK05441.1"/>
    <property type="match status" value="1"/>
</dbReference>
<comment type="pathway">
    <text evidence="4 13">Cell wall biogenesis; peptidoglycan recycling.</text>
</comment>
<dbReference type="UniPathway" id="UPA00343"/>
<sequence length="304" mass="32352">MVVAPKIDLQSMITESRNPSSSDIDTVSTVEMLKIINAEDKKVPIAVEKILPEITTVVDIIVDRFKHGGRLVYIGAGTSGRLGILDASECPPTYGTSPGQVIAFIAGGEKAILHAVENAEDKPELGVQDLKSIDFNKNDVLIGIAASGRTPYVKGALEYANELGATTAYLGCNPKGELATIAKINLVPVVGPEVITGSSRMKAGTAQKLVLNMLTTGSMIKSGKVYGNLMVDVESTNEKLVARQKKIVMDATECSYEVAEKALNEADGHCKTAIVMVLTNQDANIARSLLAKHNGFIRAAIEEE</sequence>
<evidence type="ECO:0000313" key="15">
    <source>
        <dbReference type="EMBL" id="SET30282.1"/>
    </source>
</evidence>
<dbReference type="EMBL" id="FOHV01000015">
    <property type="protein sequence ID" value="SET30282.1"/>
    <property type="molecule type" value="Genomic_DNA"/>
</dbReference>
<dbReference type="PROSITE" id="PS01272">
    <property type="entry name" value="GCKR"/>
    <property type="match status" value="1"/>
</dbReference>
<dbReference type="EC" id="4.2.1.126" evidence="9 13"/>
<evidence type="ECO:0000256" key="5">
    <source>
        <dbReference type="ARBA" id="ARBA00051747"/>
    </source>
</evidence>
<dbReference type="PANTHER" id="PTHR10088:SF4">
    <property type="entry name" value="GLUCOKINASE REGULATORY PROTEIN"/>
    <property type="match status" value="1"/>
</dbReference>
<organism evidence="15 16">
    <name type="scientific">Thorsellia anophelis DSM 18579</name>
    <dbReference type="NCBI Taxonomy" id="1123402"/>
    <lineage>
        <taxon>Bacteria</taxon>
        <taxon>Pseudomonadati</taxon>
        <taxon>Pseudomonadota</taxon>
        <taxon>Gammaproteobacteria</taxon>
        <taxon>Enterobacterales</taxon>
        <taxon>Thorselliaceae</taxon>
        <taxon>Thorsellia</taxon>
    </lineage>
</organism>
<comment type="similarity">
    <text evidence="8 13">Belongs to the GCKR-like family. MurNAc-6-P etherase subfamily.</text>
</comment>
<dbReference type="InterPro" id="IPR005488">
    <property type="entry name" value="Etherase_MurQ"/>
</dbReference>
<evidence type="ECO:0000256" key="12">
    <source>
        <dbReference type="ARBA" id="ARBA00084049"/>
    </source>
</evidence>
<dbReference type="FunFam" id="3.40.50.10490:FF:000014">
    <property type="entry name" value="N-acetylmuramic acid 6-phosphate etherase"/>
    <property type="match status" value="1"/>
</dbReference>